<dbReference type="OrthoDB" id="25019at2157"/>
<feature type="transmembrane region" description="Helical" evidence="2">
    <location>
        <begin position="324"/>
        <end position="341"/>
    </location>
</feature>
<comment type="similarity">
    <text evidence="1">Belongs to the TolB family.</text>
</comment>
<dbReference type="RefSeq" id="WP_048089816.1">
    <property type="nucleotide sequence ID" value="NZ_JMIY01000002.1"/>
</dbReference>
<dbReference type="InterPro" id="IPR011659">
    <property type="entry name" value="WD40"/>
</dbReference>
<comment type="caution">
    <text evidence="3">The sequence shown here is derived from an EMBL/GenBank/DDBJ whole genome shotgun (WGS) entry which is preliminary data.</text>
</comment>
<evidence type="ECO:0000256" key="2">
    <source>
        <dbReference type="SAM" id="Phobius"/>
    </source>
</evidence>
<accession>A0A062VBX4</accession>
<keyword evidence="4" id="KW-1185">Reference proteome</keyword>
<sequence length="346" mass="37915">MRYLPYCINRSILILFLLIFLIPNVSGVAVTNITQLTYGTDTSYGNPAWSPDGKKIVLNKNEIIHTMNVDGSNITSTGQNGYYAKWFPDGSKIVFEWGNSVYIMNSDGSNQKMLISVAGSPSISQDGQYIAFDGGAVKGFGTTPEQGRGIFIIDINGTNIKRLTDDFGDEIMPSWSPNSQKIVFTKNGIINIMDADGSNMTSTGQQGIYARWSPDGKYIAFLSSRAGDLFQGMNLEHIYVMDVDGTNVTQLTFGDDRWDKTFDWSPDGTKIVFTSEVPPTAPKTINNIYIMTLDFNVTSPTTAPTVIQTPTITQTATTTATQTPGFSLLLALASLSILVLIRKIER</sequence>
<keyword evidence="2" id="KW-0812">Transmembrane</keyword>
<dbReference type="Gene3D" id="2.120.10.30">
    <property type="entry name" value="TolB, C-terminal domain"/>
    <property type="match status" value="2"/>
</dbReference>
<proteinExistence type="inferred from homology"/>
<evidence type="ECO:0000313" key="4">
    <source>
        <dbReference type="Proteomes" id="UP000027153"/>
    </source>
</evidence>
<dbReference type="Pfam" id="PF07676">
    <property type="entry name" value="PD40"/>
    <property type="match status" value="5"/>
</dbReference>
<dbReference type="SUPFAM" id="SSF82171">
    <property type="entry name" value="DPP6 N-terminal domain-like"/>
    <property type="match status" value="1"/>
</dbReference>
<dbReference type="Proteomes" id="UP000027153">
    <property type="component" value="Unassembled WGS sequence"/>
</dbReference>
<dbReference type="PANTHER" id="PTHR36842:SF1">
    <property type="entry name" value="PROTEIN TOLB"/>
    <property type="match status" value="1"/>
</dbReference>
<dbReference type="AlphaFoldDB" id="A0A062VBX4"/>
<keyword evidence="2" id="KW-0472">Membrane</keyword>
<gene>
    <name evidence="3" type="ORF">ANME2D_01235</name>
</gene>
<evidence type="ECO:0000256" key="1">
    <source>
        <dbReference type="ARBA" id="ARBA00009820"/>
    </source>
</evidence>
<protein>
    <submittedName>
        <fullName evidence="3">Periplasmic component of the Tol biopolymer transport system</fullName>
    </submittedName>
</protein>
<dbReference type="PANTHER" id="PTHR36842">
    <property type="entry name" value="PROTEIN TOLB HOMOLOG"/>
    <property type="match status" value="1"/>
</dbReference>
<organism evidence="3 4">
    <name type="scientific">Candidatus Methanoperedens nitratireducens</name>
    <dbReference type="NCBI Taxonomy" id="1392998"/>
    <lineage>
        <taxon>Archaea</taxon>
        <taxon>Methanobacteriati</taxon>
        <taxon>Methanobacteriota</taxon>
        <taxon>Stenosarchaea group</taxon>
        <taxon>Methanomicrobia</taxon>
        <taxon>Methanosarcinales</taxon>
        <taxon>ANME-2 cluster</taxon>
        <taxon>Candidatus Methanoperedentaceae</taxon>
        <taxon>Candidatus Methanoperedens</taxon>
    </lineage>
</organism>
<keyword evidence="2" id="KW-1133">Transmembrane helix</keyword>
<name>A0A062VBX4_9EURY</name>
<evidence type="ECO:0000313" key="3">
    <source>
        <dbReference type="EMBL" id="KCZ72800.1"/>
    </source>
</evidence>
<dbReference type="InterPro" id="IPR011042">
    <property type="entry name" value="6-blade_b-propeller_TolB-like"/>
</dbReference>
<dbReference type="EMBL" id="JMIY01000002">
    <property type="protein sequence ID" value="KCZ72800.1"/>
    <property type="molecule type" value="Genomic_DNA"/>
</dbReference>
<reference evidence="3 4" key="1">
    <citation type="journal article" date="2013" name="Nature">
        <title>Anaerobic oxidation of methane coupled to nitrate reduction in a novel archaeal lineage.</title>
        <authorList>
            <person name="Haroon M.F."/>
            <person name="Hu S."/>
            <person name="Shi Y."/>
            <person name="Imelfort M."/>
            <person name="Keller J."/>
            <person name="Hugenholtz P."/>
            <person name="Yuan Z."/>
            <person name="Tyson G.W."/>
        </authorList>
    </citation>
    <scope>NUCLEOTIDE SEQUENCE [LARGE SCALE GENOMIC DNA]</scope>
    <source>
        <strain evidence="3 4">ANME-2d</strain>
    </source>
</reference>